<gene>
    <name evidence="1" type="ORF">QFC20_001337</name>
</gene>
<proteinExistence type="predicted"/>
<keyword evidence="2" id="KW-1185">Reference proteome</keyword>
<feature type="non-terminal residue" evidence="1">
    <location>
        <position position="155"/>
    </location>
</feature>
<name>A0ACC2WWP4_9TREE</name>
<evidence type="ECO:0000313" key="1">
    <source>
        <dbReference type="EMBL" id="KAJ9114962.1"/>
    </source>
</evidence>
<dbReference type="EMBL" id="JASBWS010000007">
    <property type="protein sequence ID" value="KAJ9114962.1"/>
    <property type="molecule type" value="Genomic_DNA"/>
</dbReference>
<protein>
    <submittedName>
        <fullName evidence="1">Uncharacterized protein</fullName>
    </submittedName>
</protein>
<dbReference type="Proteomes" id="UP001230649">
    <property type="component" value="Unassembled WGS sequence"/>
</dbReference>
<reference evidence="1" key="1">
    <citation type="submission" date="2023-04" db="EMBL/GenBank/DDBJ databases">
        <title>Draft Genome sequencing of Naganishia species isolated from polar environments using Oxford Nanopore Technology.</title>
        <authorList>
            <person name="Leo P."/>
            <person name="Venkateswaran K."/>
        </authorList>
    </citation>
    <scope>NUCLEOTIDE SEQUENCE</scope>
    <source>
        <strain evidence="1">MNA-CCFEE 5262</strain>
    </source>
</reference>
<sequence>MDLLDFRRILLDYEKGLRWGGPWNNRKQDSPSHRSNSNFNDRPRPSVSHTPHSSTKDRDPTKPPRPCSCGGMHWYKDCPKKTSRSNNVSAYRSFPNKIPITKSRWPNKYDGHGKPEQGTPKQEARMNLVTVDEENETVIEVSLPDQDNDGYDDIN</sequence>
<accession>A0ACC2WWP4</accession>
<organism evidence="1 2">
    <name type="scientific">Naganishia adeliensis</name>
    <dbReference type="NCBI Taxonomy" id="92952"/>
    <lineage>
        <taxon>Eukaryota</taxon>
        <taxon>Fungi</taxon>
        <taxon>Dikarya</taxon>
        <taxon>Basidiomycota</taxon>
        <taxon>Agaricomycotina</taxon>
        <taxon>Tremellomycetes</taxon>
        <taxon>Filobasidiales</taxon>
        <taxon>Filobasidiaceae</taxon>
        <taxon>Naganishia</taxon>
    </lineage>
</organism>
<comment type="caution">
    <text evidence="1">The sequence shown here is derived from an EMBL/GenBank/DDBJ whole genome shotgun (WGS) entry which is preliminary data.</text>
</comment>
<evidence type="ECO:0000313" key="2">
    <source>
        <dbReference type="Proteomes" id="UP001230649"/>
    </source>
</evidence>